<proteinExistence type="predicted"/>
<feature type="compositionally biased region" description="Basic and acidic residues" evidence="1">
    <location>
        <begin position="425"/>
        <end position="436"/>
    </location>
</feature>
<dbReference type="AlphaFoldDB" id="A0A5J5EFR0"/>
<feature type="compositionally biased region" description="Polar residues" evidence="1">
    <location>
        <begin position="92"/>
        <end position="105"/>
    </location>
</feature>
<gene>
    <name evidence="2" type="ORF">FN846DRAFT_445440</name>
</gene>
<feature type="region of interest" description="Disordered" evidence="1">
    <location>
        <begin position="392"/>
        <end position="417"/>
    </location>
</feature>
<sequence>MSFWDGMKLWEKMLFVLGCAIICTLAFAVSKLMYNNRRVKNATKLAEARKAHLENVRSSRHVIELRGDDVPFGVKALEKGIEVEGIVISRPATPTSNRSQQTLVGSDSDGSRLSLAHGQQQMRQTTRPLLYQPSPYISIPGPLYHGIASPSSVVSTSGASAPNGFESQEVSPDLPSGSSTPKSVPDPGSPAAFEGRFSSQNSYRRTMSPPPTNNPATRSSRAQSGLPTLPDGVKASTLLVISGDSTTKASRSNSSDDISEIPSRPRLVTAHSTPAISSAAMGGERSTETIYGDLALLHTHRLSHAAEVGQLLPRANRTSRILPGGNFSSHSPFVSPTTTDPVYDLDVVLPPTIPSPALKRHSLVSSGEQCKTFSGATGEASRFSEQFWGDSNEQKTKMQDENSSLEGASVGLQPELKRKEYNKLRKKRANLERSSIDVDLEAQQ</sequence>
<feature type="region of interest" description="Disordered" evidence="1">
    <location>
        <begin position="151"/>
        <end position="231"/>
    </location>
</feature>
<evidence type="ECO:0000313" key="2">
    <source>
        <dbReference type="EMBL" id="KAA8894114.1"/>
    </source>
</evidence>
<accession>A0A5J5EFR0</accession>
<dbReference type="InParanoid" id="A0A5J5EFR0"/>
<dbReference type="EMBL" id="VXIS01000364">
    <property type="protein sequence ID" value="KAA8894114.1"/>
    <property type="molecule type" value="Genomic_DNA"/>
</dbReference>
<keyword evidence="3" id="KW-1185">Reference proteome</keyword>
<name>A0A5J5EFR0_9PEZI</name>
<comment type="caution">
    <text evidence="2">The sequence shown here is derived from an EMBL/GenBank/DDBJ whole genome shotgun (WGS) entry which is preliminary data.</text>
</comment>
<feature type="region of interest" description="Disordered" evidence="1">
    <location>
        <begin position="425"/>
        <end position="444"/>
    </location>
</feature>
<feature type="region of interest" description="Disordered" evidence="1">
    <location>
        <begin position="92"/>
        <end position="133"/>
    </location>
</feature>
<dbReference type="Proteomes" id="UP000326924">
    <property type="component" value="Unassembled WGS sequence"/>
</dbReference>
<evidence type="ECO:0000313" key="3">
    <source>
        <dbReference type="Proteomes" id="UP000326924"/>
    </source>
</evidence>
<dbReference type="OrthoDB" id="5426165at2759"/>
<evidence type="ECO:0000256" key="1">
    <source>
        <dbReference type="SAM" id="MobiDB-lite"/>
    </source>
</evidence>
<dbReference type="PANTHER" id="PTHR40623">
    <property type="entry name" value="INTEGRAL MEMBRANE PROTEIN"/>
    <property type="match status" value="1"/>
</dbReference>
<feature type="compositionally biased region" description="Polar residues" evidence="1">
    <location>
        <begin position="214"/>
        <end position="226"/>
    </location>
</feature>
<reference evidence="2 3" key="1">
    <citation type="submission" date="2019-09" db="EMBL/GenBank/DDBJ databases">
        <title>Draft genome of the ectomycorrhizal ascomycete Sphaerosporella brunnea.</title>
        <authorList>
            <consortium name="DOE Joint Genome Institute"/>
            <person name="Benucci G.M."/>
            <person name="Marozzi G."/>
            <person name="Antonielli L."/>
            <person name="Sanchez S."/>
            <person name="Marco P."/>
            <person name="Wang X."/>
            <person name="Falini L.B."/>
            <person name="Barry K."/>
            <person name="Haridas S."/>
            <person name="Lipzen A."/>
            <person name="Labutti K."/>
            <person name="Grigoriev I.V."/>
            <person name="Murat C."/>
            <person name="Martin F."/>
            <person name="Albertini E."/>
            <person name="Donnini D."/>
            <person name="Bonito G."/>
        </authorList>
    </citation>
    <scope>NUCLEOTIDE SEQUENCE [LARGE SCALE GENOMIC DNA]</scope>
    <source>
        <strain evidence="2 3">Sb_GMNB300</strain>
    </source>
</reference>
<dbReference type="PANTHER" id="PTHR40623:SF2">
    <property type="entry name" value="INTEGRAL MEMBRANE PROTEIN"/>
    <property type="match status" value="1"/>
</dbReference>
<organism evidence="2 3">
    <name type="scientific">Sphaerosporella brunnea</name>
    <dbReference type="NCBI Taxonomy" id="1250544"/>
    <lineage>
        <taxon>Eukaryota</taxon>
        <taxon>Fungi</taxon>
        <taxon>Dikarya</taxon>
        <taxon>Ascomycota</taxon>
        <taxon>Pezizomycotina</taxon>
        <taxon>Pezizomycetes</taxon>
        <taxon>Pezizales</taxon>
        <taxon>Pyronemataceae</taxon>
        <taxon>Sphaerosporella</taxon>
    </lineage>
</organism>
<feature type="compositionally biased region" description="Polar residues" evidence="1">
    <location>
        <begin position="117"/>
        <end position="127"/>
    </location>
</feature>
<feature type="compositionally biased region" description="Polar residues" evidence="1">
    <location>
        <begin position="165"/>
        <end position="182"/>
    </location>
</feature>
<feature type="compositionally biased region" description="Polar residues" evidence="1">
    <location>
        <begin position="244"/>
        <end position="256"/>
    </location>
</feature>
<feature type="compositionally biased region" description="Low complexity" evidence="1">
    <location>
        <begin position="151"/>
        <end position="162"/>
    </location>
</feature>
<feature type="region of interest" description="Disordered" evidence="1">
    <location>
        <begin position="244"/>
        <end position="265"/>
    </location>
</feature>
<protein>
    <submittedName>
        <fullName evidence="2">Uncharacterized protein</fullName>
    </submittedName>
</protein>